<dbReference type="InterPro" id="IPR038324">
    <property type="entry name" value="Rpb4/RPC9_sf"/>
</dbReference>
<comment type="subcellular location">
    <subcellularLocation>
        <location evidence="1">Nucleus</location>
    </subcellularLocation>
</comment>
<protein>
    <recommendedName>
        <fullName evidence="3">DNA-directed RNA polymerase III subunit RPC9</fullName>
    </recommendedName>
</protein>
<dbReference type="AlphaFoldDB" id="A0A2G5CK30"/>
<dbReference type="InterPro" id="IPR010997">
    <property type="entry name" value="HRDC-like_sf"/>
</dbReference>
<evidence type="ECO:0000313" key="8">
    <source>
        <dbReference type="EMBL" id="PIA31646.1"/>
    </source>
</evidence>
<evidence type="ECO:0000256" key="1">
    <source>
        <dbReference type="ARBA" id="ARBA00004123"/>
    </source>
</evidence>
<dbReference type="STRING" id="218851.A0A2G5CK30"/>
<name>A0A2G5CK30_AQUCA</name>
<dbReference type="InParanoid" id="A0A2G5CK30"/>
<proteinExistence type="inferred from homology"/>
<feature type="domain" description="RNA polymerase Rpb4/RPC9 core" evidence="7">
    <location>
        <begin position="1"/>
        <end position="121"/>
    </location>
</feature>
<keyword evidence="4" id="KW-0240">DNA-directed RNA polymerase</keyword>
<dbReference type="InterPro" id="IPR038846">
    <property type="entry name" value="RPC9"/>
</dbReference>
<dbReference type="Gene3D" id="1.20.1250.40">
    <property type="match status" value="1"/>
</dbReference>
<evidence type="ECO:0000256" key="3">
    <source>
        <dbReference type="ARBA" id="ARBA00016672"/>
    </source>
</evidence>
<evidence type="ECO:0000256" key="5">
    <source>
        <dbReference type="ARBA" id="ARBA00023163"/>
    </source>
</evidence>
<dbReference type="Pfam" id="PF03874">
    <property type="entry name" value="RNA_pol_Rpb4"/>
    <property type="match status" value="1"/>
</dbReference>
<dbReference type="PANTHER" id="PTHR15561">
    <property type="entry name" value="CALCITONIN GENE-RELATED PEPTIDE-RECEPTOR COMPONENT PROTEIN"/>
    <property type="match status" value="1"/>
</dbReference>
<dbReference type="SMART" id="SM00657">
    <property type="entry name" value="RPOL4c"/>
    <property type="match status" value="1"/>
</dbReference>
<dbReference type="SUPFAM" id="SSF47819">
    <property type="entry name" value="HRDC-like"/>
    <property type="match status" value="1"/>
</dbReference>
<evidence type="ECO:0000256" key="4">
    <source>
        <dbReference type="ARBA" id="ARBA00022478"/>
    </source>
</evidence>
<dbReference type="FunCoup" id="A0A2G5CK30">
    <property type="interactions" value="2059"/>
</dbReference>
<dbReference type="OrthoDB" id="1746530at2759"/>
<evidence type="ECO:0000256" key="2">
    <source>
        <dbReference type="ARBA" id="ARBA00006898"/>
    </source>
</evidence>
<comment type="similarity">
    <text evidence="2">Belongs to the eukaryotic RPC9 RNA polymerase subunit family.</text>
</comment>
<dbReference type="GO" id="GO:0005666">
    <property type="term" value="C:RNA polymerase III complex"/>
    <property type="evidence" value="ECO:0007669"/>
    <property type="project" value="InterPro"/>
</dbReference>
<dbReference type="GO" id="GO:0006384">
    <property type="term" value="P:transcription initiation at RNA polymerase III promoter"/>
    <property type="evidence" value="ECO:0007669"/>
    <property type="project" value="InterPro"/>
</dbReference>
<evidence type="ECO:0000256" key="6">
    <source>
        <dbReference type="ARBA" id="ARBA00023242"/>
    </source>
</evidence>
<keyword evidence="9" id="KW-1185">Reference proteome</keyword>
<dbReference type="InterPro" id="IPR005574">
    <property type="entry name" value="Rpb4/RPC9"/>
</dbReference>
<accession>A0A2G5CK30</accession>
<keyword evidence="5" id="KW-0804">Transcription</keyword>
<dbReference type="GO" id="GO:0000166">
    <property type="term" value="F:nucleotide binding"/>
    <property type="evidence" value="ECO:0007669"/>
    <property type="project" value="InterPro"/>
</dbReference>
<gene>
    <name evidence="8" type="ORF">AQUCO_04900149v1</name>
</gene>
<dbReference type="InterPro" id="IPR006590">
    <property type="entry name" value="RNA_pol_Rpb4/RPC9_core"/>
</dbReference>
<dbReference type="EMBL" id="KZ305066">
    <property type="protein sequence ID" value="PIA31646.1"/>
    <property type="molecule type" value="Genomic_DNA"/>
</dbReference>
<keyword evidence="6" id="KW-0539">Nucleus</keyword>
<reference evidence="8 9" key="1">
    <citation type="submission" date="2017-09" db="EMBL/GenBank/DDBJ databases">
        <title>WGS assembly of Aquilegia coerulea Goldsmith.</title>
        <authorList>
            <person name="Hodges S."/>
            <person name="Kramer E."/>
            <person name="Nordborg M."/>
            <person name="Tomkins J."/>
            <person name="Borevitz J."/>
            <person name="Derieg N."/>
            <person name="Yan J."/>
            <person name="Mihaltcheva S."/>
            <person name="Hayes R.D."/>
            <person name="Rokhsar D."/>
        </authorList>
    </citation>
    <scope>NUCLEOTIDE SEQUENCE [LARGE SCALE GENOMIC DNA]</scope>
    <source>
        <strain evidence="9">cv. Goldsmith</strain>
    </source>
</reference>
<organism evidence="8 9">
    <name type="scientific">Aquilegia coerulea</name>
    <name type="common">Rocky mountain columbine</name>
    <dbReference type="NCBI Taxonomy" id="218851"/>
    <lineage>
        <taxon>Eukaryota</taxon>
        <taxon>Viridiplantae</taxon>
        <taxon>Streptophyta</taxon>
        <taxon>Embryophyta</taxon>
        <taxon>Tracheophyta</taxon>
        <taxon>Spermatophyta</taxon>
        <taxon>Magnoliopsida</taxon>
        <taxon>Ranunculales</taxon>
        <taxon>Ranunculaceae</taxon>
        <taxon>Thalictroideae</taxon>
        <taxon>Aquilegia</taxon>
    </lineage>
</organism>
<evidence type="ECO:0000313" key="9">
    <source>
        <dbReference type="Proteomes" id="UP000230069"/>
    </source>
</evidence>
<dbReference type="Proteomes" id="UP000230069">
    <property type="component" value="Unassembled WGS sequence"/>
</dbReference>
<sequence>MKILKPNDETLTNYEVLDFLRSRGASNDPTRVIVPIAQSEFQVYDYLIESAACNQTRETINEFVKRCGKFHLAKAEIINIVNTRPSSAVEIDPIIEECETRMGNEEVEELVKLIAEVLPPPPEKRTGI</sequence>
<dbReference type="PANTHER" id="PTHR15561:SF0">
    <property type="entry name" value="DNA-DIRECTED RNA POLYMERASE III SUBUNIT RPC9"/>
    <property type="match status" value="1"/>
</dbReference>
<evidence type="ECO:0000259" key="7">
    <source>
        <dbReference type="SMART" id="SM00657"/>
    </source>
</evidence>